<feature type="region of interest" description="Disordered" evidence="3">
    <location>
        <begin position="1"/>
        <end position="35"/>
    </location>
</feature>
<evidence type="ECO:0000256" key="1">
    <source>
        <dbReference type="ARBA" id="ARBA00007133"/>
    </source>
</evidence>
<dbReference type="PANTHER" id="PTHR13073">
    <property type="entry name" value="BLOC-1 COMPLEX SUBUNIT 1"/>
    <property type="match status" value="1"/>
</dbReference>
<comment type="caution">
    <text evidence="4">The sequence shown here is derived from an EMBL/GenBank/DDBJ whole genome shotgun (WGS) entry which is preliminary data.</text>
</comment>
<gene>
    <name evidence="4" type="ORF">B0A48_06459</name>
</gene>
<dbReference type="Pfam" id="PF06320">
    <property type="entry name" value="GCN5L1"/>
    <property type="match status" value="1"/>
</dbReference>
<sequence length="158" mass="16850">MASTSVSWPVTAASTSASSTTAVASPPFSTAAVSPSLPITEDSSRAQVEARTAVLASLNSAGSSYSHDLQTRARDLHANSAAISAQETELTRNTAALHKETAKLSKEVDGTMKGMRELGDLQHWAEMLERDFMVLEETVRLAERGEEVGRESGGSLWR</sequence>
<dbReference type="PANTHER" id="PTHR13073:SF0">
    <property type="entry name" value="BIOGENESIS OF LYSOSOME-RELATED ORGANELLES COMPLEX 1 SUBUNIT 1"/>
    <property type="match status" value="1"/>
</dbReference>
<evidence type="ECO:0000313" key="4">
    <source>
        <dbReference type="EMBL" id="OQO08589.1"/>
    </source>
</evidence>
<dbReference type="InterPro" id="IPR009395">
    <property type="entry name" value="BLOC1S1"/>
</dbReference>
<proteinExistence type="inferred from homology"/>
<evidence type="ECO:0000256" key="2">
    <source>
        <dbReference type="ARBA" id="ARBA00019577"/>
    </source>
</evidence>
<dbReference type="EMBL" id="NAJO01000012">
    <property type="protein sequence ID" value="OQO08589.1"/>
    <property type="molecule type" value="Genomic_DNA"/>
</dbReference>
<organism evidence="4 5">
    <name type="scientific">Cryoendolithus antarcticus</name>
    <dbReference type="NCBI Taxonomy" id="1507870"/>
    <lineage>
        <taxon>Eukaryota</taxon>
        <taxon>Fungi</taxon>
        <taxon>Dikarya</taxon>
        <taxon>Ascomycota</taxon>
        <taxon>Pezizomycotina</taxon>
        <taxon>Dothideomycetes</taxon>
        <taxon>Dothideomycetidae</taxon>
        <taxon>Cladosporiales</taxon>
        <taxon>Cladosporiaceae</taxon>
        <taxon>Cryoendolithus</taxon>
    </lineage>
</organism>
<evidence type="ECO:0000313" key="5">
    <source>
        <dbReference type="Proteomes" id="UP000192596"/>
    </source>
</evidence>
<dbReference type="GO" id="GO:0016197">
    <property type="term" value="P:endosomal transport"/>
    <property type="evidence" value="ECO:0007669"/>
    <property type="project" value="TreeGrafter"/>
</dbReference>
<comment type="similarity">
    <text evidence="1">Belongs to the BLOC1S1 family.</text>
</comment>
<evidence type="ECO:0000256" key="3">
    <source>
        <dbReference type="SAM" id="MobiDB-lite"/>
    </source>
</evidence>
<name>A0A1V8TB55_9PEZI</name>
<reference evidence="5" key="1">
    <citation type="submission" date="2017-03" db="EMBL/GenBank/DDBJ databases">
        <title>Genomes of endolithic fungi from Antarctica.</title>
        <authorList>
            <person name="Coleine C."/>
            <person name="Masonjones S."/>
            <person name="Stajich J.E."/>
        </authorList>
    </citation>
    <scope>NUCLEOTIDE SEQUENCE [LARGE SCALE GENOMIC DNA]</scope>
    <source>
        <strain evidence="5">CCFEE 5527</strain>
    </source>
</reference>
<protein>
    <recommendedName>
        <fullName evidence="2">Biogenesis of lysosome-related organelles complex 1 subunit 1</fullName>
    </recommendedName>
</protein>
<dbReference type="Proteomes" id="UP000192596">
    <property type="component" value="Unassembled WGS sequence"/>
</dbReference>
<accession>A0A1V8TB55</accession>
<dbReference type="STRING" id="1507870.A0A1V8TB55"/>
<keyword evidence="5" id="KW-1185">Reference proteome</keyword>
<dbReference type="AlphaFoldDB" id="A0A1V8TB55"/>
<dbReference type="OrthoDB" id="20018at2759"/>
<dbReference type="GO" id="GO:0031083">
    <property type="term" value="C:BLOC-1 complex"/>
    <property type="evidence" value="ECO:0007669"/>
    <property type="project" value="InterPro"/>
</dbReference>
<dbReference type="InParanoid" id="A0A1V8TB55"/>